<dbReference type="EMBL" id="KQ241705">
    <property type="protein sequence ID" value="KNC85382.1"/>
    <property type="molecule type" value="Genomic_DNA"/>
</dbReference>
<gene>
    <name evidence="2" type="ORF">SARC_02440</name>
</gene>
<keyword evidence="3" id="KW-1185">Reference proteome</keyword>
<evidence type="ECO:0000313" key="2">
    <source>
        <dbReference type="EMBL" id="KNC85382.1"/>
    </source>
</evidence>
<dbReference type="GeneID" id="25902944"/>
<dbReference type="OrthoDB" id="417678at2759"/>
<name>A0A0L0G8L7_9EUKA</name>
<dbReference type="PANTHER" id="PTHR36960">
    <property type="entry name" value="SI:DKEY-32E6.3"/>
    <property type="match status" value="1"/>
</dbReference>
<reference evidence="2 3" key="1">
    <citation type="submission" date="2011-02" db="EMBL/GenBank/DDBJ databases">
        <title>The Genome Sequence of Sphaeroforma arctica JP610.</title>
        <authorList>
            <consortium name="The Broad Institute Genome Sequencing Platform"/>
            <person name="Russ C."/>
            <person name="Cuomo C."/>
            <person name="Young S.K."/>
            <person name="Zeng Q."/>
            <person name="Gargeya S."/>
            <person name="Alvarado L."/>
            <person name="Berlin A."/>
            <person name="Chapman S.B."/>
            <person name="Chen Z."/>
            <person name="Freedman E."/>
            <person name="Gellesch M."/>
            <person name="Goldberg J."/>
            <person name="Griggs A."/>
            <person name="Gujja S."/>
            <person name="Heilman E."/>
            <person name="Heiman D."/>
            <person name="Howarth C."/>
            <person name="Mehta T."/>
            <person name="Neiman D."/>
            <person name="Pearson M."/>
            <person name="Roberts A."/>
            <person name="Saif S."/>
            <person name="Shea T."/>
            <person name="Shenoy N."/>
            <person name="Sisk P."/>
            <person name="Stolte C."/>
            <person name="Sykes S."/>
            <person name="White J."/>
            <person name="Yandava C."/>
            <person name="Burger G."/>
            <person name="Gray M.W."/>
            <person name="Holland P.W.H."/>
            <person name="King N."/>
            <person name="Lang F.B.F."/>
            <person name="Roger A.J."/>
            <person name="Ruiz-Trillo I."/>
            <person name="Haas B."/>
            <person name="Nusbaum C."/>
            <person name="Birren B."/>
        </authorList>
    </citation>
    <scope>NUCLEOTIDE SEQUENCE [LARGE SCALE GENOMIC DNA]</scope>
    <source>
        <strain evidence="2 3">JP610</strain>
    </source>
</reference>
<feature type="region of interest" description="Disordered" evidence="1">
    <location>
        <begin position="220"/>
        <end position="245"/>
    </location>
</feature>
<dbReference type="STRING" id="667725.A0A0L0G8L7"/>
<dbReference type="AlphaFoldDB" id="A0A0L0G8L7"/>
<evidence type="ECO:0000313" key="3">
    <source>
        <dbReference type="Proteomes" id="UP000054560"/>
    </source>
</evidence>
<dbReference type="PANTHER" id="PTHR36960:SF1">
    <property type="entry name" value="SI:DKEY-32E6.3"/>
    <property type="match status" value="1"/>
</dbReference>
<sequence length="353" mass="40709">MNAIRIDARSEYARYAKLDYLGNLDLDDITSPLEKPREMHIDTHCICETYQEKDVRLVLHFDVNKTIIMQDQAANKSVEDTVNDVLCDSTWGIIDVEPLVPTWTACLKHPSIKPPVIEGELIGSYKTFVDRYYLPYTPLRAGETKEEMIARHTKVRTKRRGMVSTFTSKGHPGECFRKFYRRLLDRLKIEQVVPLKKSEQFDEPLRTFVHKETVVDNVEEDGNYDNAQPDSVADTLKGQRGSSAAIDENQVDKPFDTKYHFLIPSFFELILHLTKVDRQFYLIFRTFGTELMNVLKALQDFCEGNHKDYPFVPKSLTAKLIPPHMHDNHQIAAMYRDGLQPMQDCYSKGGAGR</sequence>
<organism evidence="2 3">
    <name type="scientific">Sphaeroforma arctica JP610</name>
    <dbReference type="NCBI Taxonomy" id="667725"/>
    <lineage>
        <taxon>Eukaryota</taxon>
        <taxon>Ichthyosporea</taxon>
        <taxon>Ichthyophonida</taxon>
        <taxon>Sphaeroforma</taxon>
    </lineage>
</organism>
<dbReference type="RefSeq" id="XP_014159284.1">
    <property type="nucleotide sequence ID" value="XM_014303809.1"/>
</dbReference>
<accession>A0A0L0G8L7</accession>
<dbReference type="Proteomes" id="UP000054560">
    <property type="component" value="Unassembled WGS sequence"/>
</dbReference>
<evidence type="ECO:0000256" key="1">
    <source>
        <dbReference type="SAM" id="MobiDB-lite"/>
    </source>
</evidence>
<protein>
    <submittedName>
        <fullName evidence="2">Uncharacterized protein</fullName>
    </submittedName>
</protein>
<proteinExistence type="predicted"/>